<name>A0ABP9D7A1_9ACTN</name>
<keyword evidence="2" id="KW-1185">Reference proteome</keyword>
<evidence type="ECO:0000313" key="1">
    <source>
        <dbReference type="EMBL" id="GAA4833098.1"/>
    </source>
</evidence>
<organism evidence="1 2">
    <name type="scientific">Kitasatospora terrestris</name>
    <dbReference type="NCBI Taxonomy" id="258051"/>
    <lineage>
        <taxon>Bacteria</taxon>
        <taxon>Bacillati</taxon>
        <taxon>Actinomycetota</taxon>
        <taxon>Actinomycetes</taxon>
        <taxon>Kitasatosporales</taxon>
        <taxon>Streptomycetaceae</taxon>
        <taxon>Kitasatospora</taxon>
    </lineage>
</organism>
<protein>
    <submittedName>
        <fullName evidence="1">Uncharacterized protein</fullName>
    </submittedName>
</protein>
<dbReference type="Proteomes" id="UP001501752">
    <property type="component" value="Unassembled WGS sequence"/>
</dbReference>
<accession>A0ABP9D7A1</accession>
<proteinExistence type="predicted"/>
<comment type="caution">
    <text evidence="1">The sequence shown here is derived from an EMBL/GenBank/DDBJ whole genome shotgun (WGS) entry which is preliminary data.</text>
</comment>
<reference evidence="2" key="1">
    <citation type="journal article" date="2019" name="Int. J. Syst. Evol. Microbiol.">
        <title>The Global Catalogue of Microorganisms (GCM) 10K type strain sequencing project: providing services to taxonomists for standard genome sequencing and annotation.</title>
        <authorList>
            <consortium name="The Broad Institute Genomics Platform"/>
            <consortium name="The Broad Institute Genome Sequencing Center for Infectious Disease"/>
            <person name="Wu L."/>
            <person name="Ma J."/>
        </authorList>
    </citation>
    <scope>NUCLEOTIDE SEQUENCE [LARGE SCALE GENOMIC DNA]</scope>
    <source>
        <strain evidence="2">JCM 13006</strain>
    </source>
</reference>
<evidence type="ECO:0000313" key="2">
    <source>
        <dbReference type="Proteomes" id="UP001501752"/>
    </source>
</evidence>
<dbReference type="EMBL" id="BAABIS010000001">
    <property type="protein sequence ID" value="GAA4833098.1"/>
    <property type="molecule type" value="Genomic_DNA"/>
</dbReference>
<gene>
    <name evidence="1" type="ORF">GCM10023235_04450</name>
</gene>
<sequence length="306" mass="33500">MLMALGELPVAWSLPAADARAGWRALWWSVGPGNELAVMLVQKRNLSRSRHTRGWVGWSVAAPCDGVLVVVSGGVEHRTAVTGIFPHTTHLVLLPQSRFLLVQGRTHRDDTGGWERNALLYTAGGHPVSSLCVGDDIDYALSDRDGGIWTSYGDEGIYGDHPESAPGLARWDTDGTHTWSPRGRLPVWPLGGNAGATEESTAWLAWYSHKGPFVSRVDTAGDVTTYRNPLWGTDGIAVRGTGMLLTRREHGRSRVELSRAEFLDDAWVITGQEKLTVPGPVVLYCAQGRDGVLWLRAGDTWIRFEV</sequence>